<organism evidence="1 2">
    <name type="scientific">Helicobacter pylori Hp H-34</name>
    <dbReference type="NCBI Taxonomy" id="992069"/>
    <lineage>
        <taxon>Bacteria</taxon>
        <taxon>Pseudomonadati</taxon>
        <taxon>Campylobacterota</taxon>
        <taxon>Epsilonproteobacteria</taxon>
        <taxon>Campylobacterales</taxon>
        <taxon>Helicobacteraceae</taxon>
        <taxon>Helicobacter</taxon>
    </lineage>
</organism>
<evidence type="ECO:0000313" key="1">
    <source>
        <dbReference type="EMBL" id="EJB96309.1"/>
    </source>
</evidence>
<dbReference type="PATRIC" id="fig|992069.3.peg.1321"/>
<evidence type="ECO:0000313" key="2">
    <source>
        <dbReference type="Proteomes" id="UP000004741"/>
    </source>
</evidence>
<sequence>MVVVPIVLAGAGLLSWNCCWLNGSLKDSLGVLVGSNDLYNLT</sequence>
<protein>
    <submittedName>
        <fullName evidence="1">Uncharacterized protein</fullName>
    </submittedName>
</protein>
<reference evidence="1 2" key="1">
    <citation type="journal article" date="2013" name="Pathog. Dis.">
        <title>Genome sequences of 65 Helicobacter pylori strains isolated from asymptomatic individuals and patients with gastric cancer, peptic ulcer disease, or gastritis.</title>
        <authorList>
            <person name="Blanchard T.G."/>
            <person name="Czinn S.J."/>
            <person name="Correa P."/>
            <person name="Nakazawa T."/>
            <person name="Keelan M."/>
            <person name="Morningstar L."/>
            <person name="Santana-Cruz I."/>
            <person name="Maroo A."/>
            <person name="McCracken C."/>
            <person name="Shefchek K."/>
            <person name="Daugherty S."/>
            <person name="Song Y."/>
            <person name="Fraser C.M."/>
            <person name="Fricke W.F."/>
        </authorList>
    </citation>
    <scope>NUCLEOTIDE SEQUENCE [LARGE SCALE GENOMIC DNA]</scope>
    <source>
        <strain evidence="1 2">Hp H-34</strain>
    </source>
</reference>
<gene>
    <name evidence="1" type="ORF">HPHPH34_1355</name>
</gene>
<comment type="caution">
    <text evidence="1">The sequence shown here is derived from an EMBL/GenBank/DDBJ whole genome shotgun (WGS) entry which is preliminary data.</text>
</comment>
<proteinExistence type="predicted"/>
<dbReference type="EMBL" id="AKPH01000005">
    <property type="protein sequence ID" value="EJB96309.1"/>
    <property type="molecule type" value="Genomic_DNA"/>
</dbReference>
<accession>I9VWS3</accession>
<dbReference type="Proteomes" id="UP000004741">
    <property type="component" value="Unassembled WGS sequence"/>
</dbReference>
<dbReference type="AlphaFoldDB" id="I9VWS3"/>
<name>I9VWS3_HELPX</name>